<dbReference type="EMBL" id="ABJB010384764">
    <property type="status" value="NOT_ANNOTATED_CDS"/>
    <property type="molecule type" value="Genomic_DNA"/>
</dbReference>
<reference evidence="2 4" key="1">
    <citation type="submission" date="2008-03" db="EMBL/GenBank/DDBJ databases">
        <title>Annotation of Ixodes scapularis.</title>
        <authorList>
            <consortium name="Ixodes scapularis Genome Project Consortium"/>
            <person name="Caler E."/>
            <person name="Hannick L.I."/>
            <person name="Bidwell S."/>
            <person name="Joardar V."/>
            <person name="Thiagarajan M."/>
            <person name="Amedeo P."/>
            <person name="Galinsky K.J."/>
            <person name="Schobel S."/>
            <person name="Inman J."/>
            <person name="Hostetler J."/>
            <person name="Miller J."/>
            <person name="Hammond M."/>
            <person name="Megy K."/>
            <person name="Lawson D."/>
            <person name="Kodira C."/>
            <person name="Sutton G."/>
            <person name="Meyer J."/>
            <person name="Hill C.A."/>
            <person name="Birren B."/>
            <person name="Nene V."/>
            <person name="Collins F."/>
            <person name="Alarcon-Chaidez F."/>
            <person name="Wikel S."/>
            <person name="Strausberg R."/>
        </authorList>
    </citation>
    <scope>NUCLEOTIDE SEQUENCE [LARGE SCALE GENOMIC DNA]</scope>
    <source>
        <strain evidence="4">Wikel</strain>
        <strain evidence="2">Wikel colony</strain>
    </source>
</reference>
<reference evidence="3" key="2">
    <citation type="submission" date="2020-05" db="UniProtKB">
        <authorList>
            <consortium name="EnsemblMetazoa"/>
        </authorList>
    </citation>
    <scope>IDENTIFICATION</scope>
    <source>
        <strain evidence="3">wikel</strain>
    </source>
</reference>
<dbReference type="InParanoid" id="B7Q254"/>
<dbReference type="EMBL" id="ABJB010424923">
    <property type="status" value="NOT_ANNOTATED_CDS"/>
    <property type="molecule type" value="Genomic_DNA"/>
</dbReference>
<dbReference type="Proteomes" id="UP000001555">
    <property type="component" value="Unassembled WGS sequence"/>
</dbReference>
<dbReference type="HOGENOM" id="CLU_517397_0_0_1"/>
<dbReference type="EMBL" id="ABJB010027222">
    <property type="status" value="NOT_ANNOTATED_CDS"/>
    <property type="molecule type" value="Genomic_DNA"/>
</dbReference>
<evidence type="ECO:0007829" key="5">
    <source>
        <dbReference type="PeptideAtlas" id="B7Q254"/>
    </source>
</evidence>
<evidence type="ECO:0008006" key="6">
    <source>
        <dbReference type="Google" id="ProtNLM"/>
    </source>
</evidence>
<evidence type="ECO:0000313" key="3">
    <source>
        <dbReference type="EnsemblMetazoa" id="ISCW009654-PA"/>
    </source>
</evidence>
<dbReference type="EnsemblMetazoa" id="ISCW009654-RA">
    <property type="protein sequence ID" value="ISCW009654-PA"/>
    <property type="gene ID" value="ISCW009654"/>
</dbReference>
<dbReference type="EMBL" id="ABJB010455250">
    <property type="status" value="NOT_ANNOTATED_CDS"/>
    <property type="molecule type" value="Genomic_DNA"/>
</dbReference>
<dbReference type="EMBL" id="ABJB010688908">
    <property type="status" value="NOT_ANNOTATED_CDS"/>
    <property type="molecule type" value="Genomic_DNA"/>
</dbReference>
<dbReference type="VEuPathDB" id="VectorBase:ISCI009654"/>
<dbReference type="OrthoDB" id="5570127at2759"/>
<dbReference type="EMBL" id="ABJB011019558">
    <property type="status" value="NOT_ANNOTATED_CDS"/>
    <property type="molecule type" value="Genomic_DNA"/>
</dbReference>
<name>B7Q254_IXOSC</name>
<dbReference type="InterPro" id="IPR050517">
    <property type="entry name" value="DDR_Repair_Kinase"/>
</dbReference>
<feature type="region of interest" description="Disordered" evidence="1">
    <location>
        <begin position="247"/>
        <end position="274"/>
    </location>
</feature>
<dbReference type="EMBL" id="DS841461">
    <property type="protein sequence ID" value="EEC12926.1"/>
    <property type="molecule type" value="Genomic_DNA"/>
</dbReference>
<dbReference type="VEuPathDB" id="VectorBase:ISCW009654"/>
<proteinExistence type="evidence at protein level"/>
<accession>B7Q254</accession>
<feature type="compositionally biased region" description="Low complexity" evidence="1">
    <location>
        <begin position="253"/>
        <end position="274"/>
    </location>
</feature>
<feature type="non-terminal residue" evidence="2">
    <location>
        <position position="527"/>
    </location>
</feature>
<dbReference type="Pfam" id="PF20175">
    <property type="entry name" value="Tra1_central"/>
    <property type="match status" value="2"/>
</dbReference>
<keyword evidence="4" id="KW-1185">Reference proteome</keyword>
<dbReference type="PaxDb" id="6945-B7Q254"/>
<dbReference type="InterPro" id="IPR046807">
    <property type="entry name" value="Tra1_central"/>
</dbReference>
<dbReference type="PANTHER" id="PTHR11139">
    <property type="entry name" value="ATAXIA TELANGIECTASIA MUTATED ATM -RELATED"/>
    <property type="match status" value="1"/>
</dbReference>
<dbReference type="PANTHER" id="PTHR11139:SF1">
    <property type="entry name" value="TRANSFORMATION_TRANSCRIPTION DOMAIN-ASSOCIATED PROTEIN"/>
    <property type="match status" value="1"/>
</dbReference>
<evidence type="ECO:0000313" key="2">
    <source>
        <dbReference type="EMBL" id="EEC12926.1"/>
    </source>
</evidence>
<dbReference type="VEuPathDB" id="VectorBase:ISCP_000311"/>
<gene>
    <name evidence="2" type="ORF">IscW_ISCW009654</name>
</gene>
<keyword evidence="5" id="KW-1267">Proteomics identification</keyword>
<dbReference type="EMBL" id="ABJB010025361">
    <property type="status" value="NOT_ANNOTATED_CDS"/>
    <property type="molecule type" value="Genomic_DNA"/>
</dbReference>
<evidence type="ECO:0000313" key="4">
    <source>
        <dbReference type="Proteomes" id="UP000001555"/>
    </source>
</evidence>
<dbReference type="InterPro" id="IPR016024">
    <property type="entry name" value="ARM-type_fold"/>
</dbReference>
<dbReference type="SUPFAM" id="SSF48371">
    <property type="entry name" value="ARM repeat"/>
    <property type="match status" value="1"/>
</dbReference>
<evidence type="ECO:0000256" key="1">
    <source>
        <dbReference type="SAM" id="MobiDB-lite"/>
    </source>
</evidence>
<dbReference type="AlphaFoldDB" id="B7Q254"/>
<sequence length="527" mass="58180">MITCHGGREGFSQALVLGGVGVASPGNVDQLTAVLLATSAHPVADIAPGSSDTCRSSLNPQLRKLILEIIHRIPTNDHLRPYVKQVLSLMFELLKIENEENVLVCLRIIIELHKQFRPQFNPELAFFFPCIRMSPAFNKEVFVDFMAAQIKTLSFLAYIVKIYQDIVNAHSSQLAQGMLGLLVLCPQEVAHLRKELLIAARHILATELRNMAVFSKNVHDESLPTSIQTMSCKLLLNLVECIRTRSDQESGNQAPQQPPQSTTPGAGPLGTSLSVPLGSTTSGSGLGCLELQASRTPSVEDAGRAAGLQFSSSLADLKEDKVESRNDWRFLQANNYTVVDCRSLVKTLVCGVKTITWGIGTCKVPGGSLEDKQFQPKETLVFIRLVKYALQALDIYTLQITSLSHAQTRNAAIQSAVRSKEEKEVLDHFGGVFTMMSPSTFREVFSTTIEYVVERLNKNSALQIVANFFLANRTTSPIFATILVEYLLERMEEMGSNPEKSNLYLKLFKLVFGSVSLFAAENELMLK</sequence>
<dbReference type="STRING" id="6945.B7Q254"/>
<organism>
    <name type="scientific">Ixodes scapularis</name>
    <name type="common">Black-legged tick</name>
    <name type="synonym">Deer tick</name>
    <dbReference type="NCBI Taxonomy" id="6945"/>
    <lineage>
        <taxon>Eukaryota</taxon>
        <taxon>Metazoa</taxon>
        <taxon>Ecdysozoa</taxon>
        <taxon>Arthropoda</taxon>
        <taxon>Chelicerata</taxon>
        <taxon>Arachnida</taxon>
        <taxon>Acari</taxon>
        <taxon>Parasitiformes</taxon>
        <taxon>Ixodida</taxon>
        <taxon>Ixodoidea</taxon>
        <taxon>Ixodidae</taxon>
        <taxon>Ixodinae</taxon>
        <taxon>Ixodes</taxon>
    </lineage>
</organism>
<protein>
    <recommendedName>
        <fullName evidence="6">Transformation/transcription domain-associated protein</fullName>
    </recommendedName>
</protein>